<proteinExistence type="predicted"/>
<sequence length="97" mass="11058">MLPPTINWKLKPEISIKKFSVFKKKACPRQNRQRNLPEKRMTARPNPEIPIILMTGFGKDIDNASSVNKLGICKMLKKPVRLADLVSMINEILTRTG</sequence>
<dbReference type="STRING" id="194439.CT0550"/>
<dbReference type="eggNOG" id="COG0784">
    <property type="taxonomic scope" value="Bacteria"/>
</dbReference>
<reference evidence="1 2" key="1">
    <citation type="journal article" date="2002" name="Proc. Natl. Acad. Sci. U.S.A.">
        <title>The complete genome sequence of Chlorobium tepidum TLS, a photosynthetic, anaerobic, green-sulfur bacterium.</title>
        <authorList>
            <person name="Eisen J.A."/>
            <person name="Nelson K.E."/>
            <person name="Paulsen I.T."/>
            <person name="Heidelberg J.F."/>
            <person name="Wu M."/>
            <person name="Dodson R.J."/>
            <person name="Deboy R."/>
            <person name="Gwinn M.L."/>
            <person name="Nelson W.C."/>
            <person name="Haft D.H."/>
            <person name="Hickey E.K."/>
            <person name="Peterson J.D."/>
            <person name="Durkin A.S."/>
            <person name="Kolonay J.L."/>
            <person name="Yang F."/>
            <person name="Holt I."/>
            <person name="Umayam L.A."/>
            <person name="Mason T."/>
            <person name="Brenner M."/>
            <person name="Shea T.P."/>
            <person name="Parksey D."/>
            <person name="Nierman W.C."/>
            <person name="Feldblyum T.V."/>
            <person name="Hansen C.L."/>
            <person name="Craven M.B."/>
            <person name="Radune D."/>
            <person name="Vamathevan J."/>
            <person name="Khouri H."/>
            <person name="White O."/>
            <person name="Gruber T.M."/>
            <person name="Ketchum K.A."/>
            <person name="Venter J.C."/>
            <person name="Tettelin H."/>
            <person name="Bryant D.A."/>
            <person name="Fraser C.M."/>
        </authorList>
    </citation>
    <scope>NUCLEOTIDE SEQUENCE [LARGE SCALE GENOMIC DNA]</scope>
    <source>
        <strain evidence="2">ATCC 49652 / DSM 12025 / NBRC 103806 / TLS</strain>
    </source>
</reference>
<accession>Q8KEY2</accession>
<dbReference type="SUPFAM" id="SSF52172">
    <property type="entry name" value="CheY-like"/>
    <property type="match status" value="1"/>
</dbReference>
<dbReference type="OrthoDB" id="9802155at2"/>
<dbReference type="AlphaFoldDB" id="Q8KEY2"/>
<dbReference type="HOGENOM" id="CLU_2341680_0_0_10"/>
<dbReference type="Proteomes" id="UP000001007">
    <property type="component" value="Chromosome"/>
</dbReference>
<dbReference type="KEGG" id="cte:CT0550"/>
<evidence type="ECO:0008006" key="3">
    <source>
        <dbReference type="Google" id="ProtNLM"/>
    </source>
</evidence>
<evidence type="ECO:0000313" key="2">
    <source>
        <dbReference type="Proteomes" id="UP000001007"/>
    </source>
</evidence>
<dbReference type="EMBL" id="AE006470">
    <property type="protein sequence ID" value="AAM71792.1"/>
    <property type="molecule type" value="Genomic_DNA"/>
</dbReference>
<dbReference type="Gene3D" id="3.40.50.2300">
    <property type="match status" value="1"/>
</dbReference>
<organism evidence="1 2">
    <name type="scientific">Chlorobaculum tepidum (strain ATCC 49652 / DSM 12025 / NBRC 103806 / TLS)</name>
    <name type="common">Chlorobium tepidum</name>
    <dbReference type="NCBI Taxonomy" id="194439"/>
    <lineage>
        <taxon>Bacteria</taxon>
        <taxon>Pseudomonadati</taxon>
        <taxon>Chlorobiota</taxon>
        <taxon>Chlorobiia</taxon>
        <taxon>Chlorobiales</taxon>
        <taxon>Chlorobiaceae</taxon>
        <taxon>Chlorobaculum</taxon>
    </lineage>
</organism>
<gene>
    <name evidence="1" type="ordered locus">CT0550</name>
</gene>
<protein>
    <recommendedName>
        <fullName evidence="3">Response regulatory domain-containing protein</fullName>
    </recommendedName>
</protein>
<name>Q8KEY2_CHLTE</name>
<dbReference type="EnsemblBacteria" id="AAM71792">
    <property type="protein sequence ID" value="AAM71792"/>
    <property type="gene ID" value="CT0550"/>
</dbReference>
<keyword evidence="2" id="KW-1185">Reference proteome</keyword>
<dbReference type="InterPro" id="IPR011006">
    <property type="entry name" value="CheY-like_superfamily"/>
</dbReference>
<evidence type="ECO:0000313" key="1">
    <source>
        <dbReference type="EMBL" id="AAM71792.1"/>
    </source>
</evidence>